<feature type="signal peptide" evidence="1">
    <location>
        <begin position="1"/>
        <end position="26"/>
    </location>
</feature>
<feature type="chain" id="PRO_5047225290" evidence="1">
    <location>
        <begin position="27"/>
        <end position="140"/>
    </location>
</feature>
<dbReference type="Proteomes" id="UP001595829">
    <property type="component" value="Unassembled WGS sequence"/>
</dbReference>
<dbReference type="EMBL" id="JBHSJD010000014">
    <property type="protein sequence ID" value="MFC5024108.1"/>
    <property type="molecule type" value="Genomic_DNA"/>
</dbReference>
<sequence>MIKKVLGTTLAAFALAALLPAGAAQAATCKGSSCLGKNPQTAGCGADAVTLKGSAIRPAGGGPAAVIRNSSTCGAAWARIEKANSAWRFKIEIKGGKSYLANANPNHEAYTLMVPSSTAYRTCVEIYDGAGGSWSCTKWF</sequence>
<dbReference type="RefSeq" id="WP_345686083.1">
    <property type="nucleotide sequence ID" value="NZ_BAABIT010000001.1"/>
</dbReference>
<dbReference type="InterPro" id="IPR021224">
    <property type="entry name" value="DUF2690"/>
</dbReference>
<reference evidence="3" key="1">
    <citation type="journal article" date="2019" name="Int. J. Syst. Evol. Microbiol.">
        <title>The Global Catalogue of Microorganisms (GCM) 10K type strain sequencing project: providing services to taxonomists for standard genome sequencing and annotation.</title>
        <authorList>
            <consortium name="The Broad Institute Genomics Platform"/>
            <consortium name="The Broad Institute Genome Sequencing Center for Infectious Disease"/>
            <person name="Wu L."/>
            <person name="Ma J."/>
        </authorList>
    </citation>
    <scope>NUCLEOTIDE SEQUENCE [LARGE SCALE GENOMIC DNA]</scope>
    <source>
        <strain evidence="3">CGMCC 4.1648</strain>
    </source>
</reference>
<evidence type="ECO:0000256" key="1">
    <source>
        <dbReference type="SAM" id="SignalP"/>
    </source>
</evidence>
<dbReference type="Pfam" id="PF10901">
    <property type="entry name" value="DUF2690"/>
    <property type="match status" value="1"/>
</dbReference>
<keyword evidence="3" id="KW-1185">Reference proteome</keyword>
<name>A0ABV9XHG9_9ACTN</name>
<accession>A0ABV9XHG9</accession>
<comment type="caution">
    <text evidence="2">The sequence shown here is derived from an EMBL/GenBank/DDBJ whole genome shotgun (WGS) entry which is preliminary data.</text>
</comment>
<evidence type="ECO:0000313" key="3">
    <source>
        <dbReference type="Proteomes" id="UP001595829"/>
    </source>
</evidence>
<organism evidence="2 3">
    <name type="scientific">Streptomyces coeruleoprunus</name>
    <dbReference type="NCBI Taxonomy" id="285563"/>
    <lineage>
        <taxon>Bacteria</taxon>
        <taxon>Bacillati</taxon>
        <taxon>Actinomycetota</taxon>
        <taxon>Actinomycetes</taxon>
        <taxon>Kitasatosporales</taxon>
        <taxon>Streptomycetaceae</taxon>
        <taxon>Streptomyces</taxon>
    </lineage>
</organism>
<evidence type="ECO:0000313" key="2">
    <source>
        <dbReference type="EMBL" id="MFC5024108.1"/>
    </source>
</evidence>
<keyword evidence="1" id="KW-0732">Signal</keyword>
<proteinExistence type="predicted"/>
<gene>
    <name evidence="2" type="ORF">ACFPM3_18440</name>
</gene>
<protein>
    <submittedName>
        <fullName evidence="2">DUF2690 domain-containing protein</fullName>
    </submittedName>
</protein>